<feature type="chain" id="PRO_5037051496" evidence="1">
    <location>
        <begin position="20"/>
        <end position="126"/>
    </location>
</feature>
<name>A0A951PQJ6_9CYAN</name>
<comment type="caution">
    <text evidence="2">The sequence shown here is derived from an EMBL/GenBank/DDBJ whole genome shotgun (WGS) entry which is preliminary data.</text>
</comment>
<sequence>MKVLQVVTAVGGAALVALGASMALTNPGQDTYEQYAVEQLATYLKNEGCTQAPPVLGDILQNQCKSLVDTGRPQLQQIIAQTTKRQNFLLFSIYRTNLNVGPFLPVYQFETLGIFQNFYIYQASEQ</sequence>
<dbReference type="EMBL" id="JAHHIF010000042">
    <property type="protein sequence ID" value="MBW4547481.1"/>
    <property type="molecule type" value="Genomic_DNA"/>
</dbReference>
<accession>A0A951PQJ6</accession>
<keyword evidence="1" id="KW-0732">Signal</keyword>
<evidence type="ECO:0000313" key="3">
    <source>
        <dbReference type="Proteomes" id="UP000753908"/>
    </source>
</evidence>
<dbReference type="Proteomes" id="UP000753908">
    <property type="component" value="Unassembled WGS sequence"/>
</dbReference>
<gene>
    <name evidence="2" type="ORF">KME25_24025</name>
</gene>
<organism evidence="2 3">
    <name type="scientific">Symplocastrum torsivum CPER-KK1</name>
    <dbReference type="NCBI Taxonomy" id="450513"/>
    <lineage>
        <taxon>Bacteria</taxon>
        <taxon>Bacillati</taxon>
        <taxon>Cyanobacteriota</taxon>
        <taxon>Cyanophyceae</taxon>
        <taxon>Oscillatoriophycideae</taxon>
        <taxon>Oscillatoriales</taxon>
        <taxon>Microcoleaceae</taxon>
        <taxon>Symplocastrum</taxon>
    </lineage>
</organism>
<proteinExistence type="predicted"/>
<evidence type="ECO:0000256" key="1">
    <source>
        <dbReference type="SAM" id="SignalP"/>
    </source>
</evidence>
<dbReference type="InterPro" id="IPR025578">
    <property type="entry name" value="DUF4359"/>
</dbReference>
<evidence type="ECO:0000313" key="2">
    <source>
        <dbReference type="EMBL" id="MBW4547481.1"/>
    </source>
</evidence>
<protein>
    <submittedName>
        <fullName evidence="2">DUF4359 domain-containing protein</fullName>
    </submittedName>
</protein>
<reference evidence="2" key="2">
    <citation type="journal article" date="2022" name="Microbiol. Resour. Announc.">
        <title>Metagenome Sequencing to Explore Phylogenomics of Terrestrial Cyanobacteria.</title>
        <authorList>
            <person name="Ward R.D."/>
            <person name="Stajich J.E."/>
            <person name="Johansen J.R."/>
            <person name="Huntemann M."/>
            <person name="Clum A."/>
            <person name="Foster B."/>
            <person name="Foster B."/>
            <person name="Roux S."/>
            <person name="Palaniappan K."/>
            <person name="Varghese N."/>
            <person name="Mukherjee S."/>
            <person name="Reddy T.B.K."/>
            <person name="Daum C."/>
            <person name="Copeland A."/>
            <person name="Chen I.A."/>
            <person name="Ivanova N.N."/>
            <person name="Kyrpides N.C."/>
            <person name="Shapiro N."/>
            <person name="Eloe-Fadrosh E.A."/>
            <person name="Pietrasiak N."/>
        </authorList>
    </citation>
    <scope>NUCLEOTIDE SEQUENCE</scope>
    <source>
        <strain evidence="2">CPER-KK1</strain>
    </source>
</reference>
<dbReference type="Pfam" id="PF14271">
    <property type="entry name" value="DUF4359"/>
    <property type="match status" value="1"/>
</dbReference>
<reference evidence="2" key="1">
    <citation type="submission" date="2021-05" db="EMBL/GenBank/DDBJ databases">
        <authorList>
            <person name="Pietrasiak N."/>
            <person name="Ward R."/>
            <person name="Stajich J.E."/>
            <person name="Kurbessoian T."/>
        </authorList>
    </citation>
    <scope>NUCLEOTIDE SEQUENCE</scope>
    <source>
        <strain evidence="2">CPER-KK1</strain>
    </source>
</reference>
<feature type="signal peptide" evidence="1">
    <location>
        <begin position="1"/>
        <end position="19"/>
    </location>
</feature>
<dbReference type="AlphaFoldDB" id="A0A951PQJ6"/>